<dbReference type="eggNOG" id="COG0741">
    <property type="taxonomic scope" value="Bacteria"/>
</dbReference>
<protein>
    <submittedName>
        <fullName evidence="3">Transglycosylase SLT domain-containing protein</fullName>
    </submittedName>
</protein>
<dbReference type="Pfam" id="PF01464">
    <property type="entry name" value="SLT"/>
    <property type="match status" value="1"/>
</dbReference>
<sequence>MPYRSNTYPRANRRSKSATFSTLLTILFIASHFAFGGIPASASMDGGTMSHLCDRAARAAAQARDVPYDVLRAISRAETGRGGKGGLRPWPWTVNMEGTGKWFNSEDEARAYVFKHFKRGARSFDVGCFQVNYKWHGTAFRSIDEMFDPMLNADYAARFLRGLYDEFGDWSAAAGAYHSRTPTYARSYSARFDKIRGLMSGDSDIAVLPSKAAGQANDRPGGGILAFRTPSPLLRQGSKRLGSLVPVQPRDSGTSTAFVLLN</sequence>
<dbReference type="AlphaFoldDB" id="A0A1I7C7N3"/>
<reference evidence="3 4" key="1">
    <citation type="submission" date="2016-10" db="EMBL/GenBank/DDBJ databases">
        <authorList>
            <person name="de Groot N.N."/>
        </authorList>
    </citation>
    <scope>NUCLEOTIDE SEQUENCE [LARGE SCALE GENOMIC DNA]</scope>
    <source>
        <strain evidence="3 4">CGMCC 1.10959</strain>
    </source>
</reference>
<feature type="domain" description="Transglycosylase SLT" evidence="2">
    <location>
        <begin position="123"/>
        <end position="179"/>
    </location>
</feature>
<evidence type="ECO:0000256" key="1">
    <source>
        <dbReference type="ARBA" id="ARBA00009387"/>
    </source>
</evidence>
<dbReference type="STRING" id="999627.SAMN05216236_11512"/>
<accession>A0A1I7C7N3</accession>
<dbReference type="InterPro" id="IPR008258">
    <property type="entry name" value="Transglycosylase_SLT_dom_1"/>
</dbReference>
<name>A0A1I7C7N3_9RHOB</name>
<comment type="similarity">
    <text evidence="1">Belongs to the virb1 family.</text>
</comment>
<dbReference type="Proteomes" id="UP000182466">
    <property type="component" value="Unassembled WGS sequence"/>
</dbReference>
<dbReference type="EMBL" id="FPAW01000015">
    <property type="protein sequence ID" value="SFT95446.1"/>
    <property type="molecule type" value="Genomic_DNA"/>
</dbReference>
<gene>
    <name evidence="3" type="ORF">SAMN05216236_11512</name>
</gene>
<organism evidence="3 4">
    <name type="scientific">Sedimentitalea nanhaiensis</name>
    <dbReference type="NCBI Taxonomy" id="999627"/>
    <lineage>
        <taxon>Bacteria</taxon>
        <taxon>Pseudomonadati</taxon>
        <taxon>Pseudomonadota</taxon>
        <taxon>Alphaproteobacteria</taxon>
        <taxon>Rhodobacterales</taxon>
        <taxon>Paracoccaceae</taxon>
        <taxon>Sedimentitalea</taxon>
    </lineage>
</organism>
<dbReference type="Gene3D" id="1.10.530.10">
    <property type="match status" value="1"/>
</dbReference>
<evidence type="ECO:0000259" key="2">
    <source>
        <dbReference type="Pfam" id="PF01464"/>
    </source>
</evidence>
<keyword evidence="4" id="KW-1185">Reference proteome</keyword>
<dbReference type="SUPFAM" id="SSF53955">
    <property type="entry name" value="Lysozyme-like"/>
    <property type="match status" value="1"/>
</dbReference>
<evidence type="ECO:0000313" key="4">
    <source>
        <dbReference type="Proteomes" id="UP000182466"/>
    </source>
</evidence>
<dbReference type="InterPro" id="IPR023346">
    <property type="entry name" value="Lysozyme-like_dom_sf"/>
</dbReference>
<proteinExistence type="inferred from homology"/>
<evidence type="ECO:0000313" key="3">
    <source>
        <dbReference type="EMBL" id="SFT95446.1"/>
    </source>
</evidence>